<dbReference type="Proteomes" id="UP000011607">
    <property type="component" value="Unassembled WGS sequence"/>
</dbReference>
<dbReference type="PANTHER" id="PTHR33639">
    <property type="entry name" value="THIOL-DISULFIDE OXIDOREDUCTASE DCC"/>
    <property type="match status" value="1"/>
</dbReference>
<dbReference type="AlphaFoldDB" id="M0MAP8"/>
<comment type="caution">
    <text evidence="2">The sequence shown here is derived from an EMBL/GenBank/DDBJ whole genome shotgun (WGS) entry which is preliminary data.</text>
</comment>
<evidence type="ECO:0000256" key="1">
    <source>
        <dbReference type="SAM" id="MobiDB-lite"/>
    </source>
</evidence>
<dbReference type="InterPro" id="IPR052927">
    <property type="entry name" value="DCC_oxidoreductase"/>
</dbReference>
<dbReference type="GO" id="GO:0015035">
    <property type="term" value="F:protein-disulfide reductase activity"/>
    <property type="evidence" value="ECO:0007669"/>
    <property type="project" value="InterPro"/>
</dbReference>
<gene>
    <name evidence="2" type="ORF">C446_04230</name>
</gene>
<proteinExistence type="predicted"/>
<protein>
    <submittedName>
        <fullName evidence="2">Thiol-disulfide oxidoreductase DCC</fullName>
    </submittedName>
</protein>
<dbReference type="eggNOG" id="arCOG10301">
    <property type="taxonomic scope" value="Archaea"/>
</dbReference>
<feature type="region of interest" description="Disordered" evidence="1">
    <location>
        <begin position="1"/>
        <end position="48"/>
    </location>
</feature>
<evidence type="ECO:0000313" key="3">
    <source>
        <dbReference type="Proteomes" id="UP000011607"/>
    </source>
</evidence>
<keyword evidence="3" id="KW-1185">Reference proteome</keyword>
<name>M0MAP8_9EURY</name>
<sequence length="181" mass="19592">MTVSDSRNDRDGSNGDGGHGGAADADADADRGVDPDAAPDSRPELEGVPDDAPIVLFDGVCNLCDGFVQFLVPRDTDGVLYFASLQSETATAVLADHEPSADDLESVVLVEGDRCYVKSDAVIRIARHLGGVYSLAAVGRVVPRRLRDWLYEYVAANRYDWFGKKDQCLLPTGDVQDRFLE</sequence>
<evidence type="ECO:0000313" key="2">
    <source>
        <dbReference type="EMBL" id="EMA42418.1"/>
    </source>
</evidence>
<dbReference type="InterPro" id="IPR007263">
    <property type="entry name" value="DCC1-like"/>
</dbReference>
<accession>M0MAP8</accession>
<dbReference type="PATRIC" id="fig|1227454.3.peg.826"/>
<dbReference type="EMBL" id="AOMA01000053">
    <property type="protein sequence ID" value="EMA42418.1"/>
    <property type="molecule type" value="Genomic_DNA"/>
</dbReference>
<organism evidence="2 3">
    <name type="scientific">Halobiforma nitratireducens JCM 10879</name>
    <dbReference type="NCBI Taxonomy" id="1227454"/>
    <lineage>
        <taxon>Archaea</taxon>
        <taxon>Methanobacteriati</taxon>
        <taxon>Methanobacteriota</taxon>
        <taxon>Stenosarchaea group</taxon>
        <taxon>Halobacteria</taxon>
        <taxon>Halobacteriales</taxon>
        <taxon>Natrialbaceae</taxon>
        <taxon>Halobiforma</taxon>
    </lineage>
</organism>
<dbReference type="PANTHER" id="PTHR33639:SF2">
    <property type="entry name" value="DUF393 DOMAIN-CONTAINING PROTEIN"/>
    <property type="match status" value="1"/>
</dbReference>
<dbReference type="Pfam" id="PF04134">
    <property type="entry name" value="DCC1-like"/>
    <property type="match status" value="1"/>
</dbReference>
<feature type="compositionally biased region" description="Basic and acidic residues" evidence="1">
    <location>
        <begin position="28"/>
        <end position="45"/>
    </location>
</feature>
<feature type="compositionally biased region" description="Basic and acidic residues" evidence="1">
    <location>
        <begin position="1"/>
        <end position="13"/>
    </location>
</feature>
<reference evidence="2 3" key="1">
    <citation type="journal article" date="2014" name="PLoS Genet.">
        <title>Phylogenetically driven sequencing of extremely halophilic archaea reveals strategies for static and dynamic osmo-response.</title>
        <authorList>
            <person name="Becker E.A."/>
            <person name="Seitzer P.M."/>
            <person name="Tritt A."/>
            <person name="Larsen D."/>
            <person name="Krusor M."/>
            <person name="Yao A.I."/>
            <person name="Wu D."/>
            <person name="Madern D."/>
            <person name="Eisen J.A."/>
            <person name="Darling A.E."/>
            <person name="Facciotti M.T."/>
        </authorList>
    </citation>
    <scope>NUCLEOTIDE SEQUENCE [LARGE SCALE GENOMIC DNA]</scope>
    <source>
        <strain evidence="2 3">JCM 10879</strain>
    </source>
</reference>
<dbReference type="STRING" id="1227454.C446_04230"/>